<dbReference type="PANTHER" id="PTHR13375:SF3">
    <property type="entry name" value="THO COMPLEX SUBUNIT 5 HOMOLOG"/>
    <property type="match status" value="1"/>
</dbReference>
<dbReference type="OrthoDB" id="20582at2759"/>
<feature type="compositionally biased region" description="Acidic residues" evidence="4">
    <location>
        <begin position="298"/>
        <end position="313"/>
    </location>
</feature>
<evidence type="ECO:0000313" key="5">
    <source>
        <dbReference type="Proteomes" id="UP000085678"/>
    </source>
</evidence>
<protein>
    <submittedName>
        <fullName evidence="6">THO complex subunit 5 homolog A-like isoform X2</fullName>
    </submittedName>
</protein>
<dbReference type="RefSeq" id="XP_013387822.1">
    <property type="nucleotide sequence ID" value="XM_013532368.1"/>
</dbReference>
<dbReference type="Pfam" id="PF09766">
    <property type="entry name" value="FmiP_Thoc5"/>
    <property type="match status" value="1"/>
</dbReference>
<dbReference type="InterPro" id="IPR019163">
    <property type="entry name" value="THO_Thoc5"/>
</dbReference>
<evidence type="ECO:0000256" key="2">
    <source>
        <dbReference type="ARBA" id="ARBA00008044"/>
    </source>
</evidence>
<evidence type="ECO:0000313" key="6">
    <source>
        <dbReference type="RefSeq" id="XP_013387822.1"/>
    </source>
</evidence>
<gene>
    <name evidence="6" type="primary">LOC106156927</name>
</gene>
<evidence type="ECO:0000256" key="4">
    <source>
        <dbReference type="SAM" id="MobiDB-lite"/>
    </source>
</evidence>
<evidence type="ECO:0000256" key="3">
    <source>
        <dbReference type="ARBA" id="ARBA00023242"/>
    </source>
</evidence>
<comment type="similarity">
    <text evidence="2">Belongs to the THOC5 family.</text>
</comment>
<evidence type="ECO:0000256" key="1">
    <source>
        <dbReference type="ARBA" id="ARBA00004123"/>
    </source>
</evidence>
<dbReference type="GO" id="GO:0003729">
    <property type="term" value="F:mRNA binding"/>
    <property type="evidence" value="ECO:0007669"/>
    <property type="project" value="TreeGrafter"/>
</dbReference>
<keyword evidence="3" id="KW-0539">Nucleus</keyword>
<dbReference type="AlphaFoldDB" id="A0A1S3HP50"/>
<feature type="compositionally biased region" description="Basic and acidic residues" evidence="4">
    <location>
        <begin position="327"/>
        <end position="336"/>
    </location>
</feature>
<feature type="region of interest" description="Disordered" evidence="4">
    <location>
        <begin position="1"/>
        <end position="49"/>
    </location>
</feature>
<name>A0A1S3HP50_LINAN</name>
<accession>A0A1S3HP50</accession>
<keyword evidence="5" id="KW-1185">Reference proteome</keyword>
<dbReference type="GeneID" id="106156927"/>
<dbReference type="GO" id="GO:0006406">
    <property type="term" value="P:mRNA export from nucleus"/>
    <property type="evidence" value="ECO:0007669"/>
    <property type="project" value="TreeGrafter"/>
</dbReference>
<sequence length="679" mass="77971">MSASSPKEKEKKKKRTIRPEISAPKIQTGRQFSEEDEVEKRDPLDDLKEHKQACSEIRNSIKSISAMKDAGKPDTGEVEELRTQGTLQFLVLKKLNRLAHIRCKKVRDSTNEAKQKIDQYHLQLQNLLYEVMHLQKEITKCLEFKSKDEEIDLVGVEDFYKEAPPEISRPEVTKNDPHQQTLARLEWELEQRKRLSANFKETQNSKNLISQDIKSKKEYLESLQPKLVSIMQATKPVQESLNMRFDEIQEQHQTAQHLPQPLYVLYMQSSAYKEACDKNMAVSIEGDVEAAKTVESQQDQEQDEDSDSDQEEQEQSKRKSKHRRHTTSSDRLEQKREKLLKSHPLTVVLEIKCKEEGTLHLVFSYLLVLKIVTVTVKLLPGKDVVSGNISGSDLLAPDSILTCLYPGDEGKSTPNPANQFELNRLSMDSFSFYISKVGHPYLWVQWLSGLQFLTASPLTNDQVSSSHMEETIRRLRRRVASRLSLQKQLASLEHGSVPVSSEYMSLFPPKISSRLVSWRRSTYDDFAALPYCKHLIDSCLAKDSDLFFTTCAERGSAKLKVEVVVSPDYPRTPPVMAVVLQWRTDHTNLNDVNIRDMEAEVNIHYGELIKGKSHDQLLTNQIQRMLMCFDLFLETEAGNEAMEGPAEFPKEKICPRMTRGPIRSKPYKYLPQMGIFTQR</sequence>
<feature type="region of interest" description="Disordered" evidence="4">
    <location>
        <begin position="291"/>
        <end position="336"/>
    </location>
</feature>
<reference evidence="6" key="1">
    <citation type="submission" date="2025-08" db="UniProtKB">
        <authorList>
            <consortium name="RefSeq"/>
        </authorList>
    </citation>
    <scope>IDENTIFICATION</scope>
    <source>
        <tissue evidence="6">Gonads</tissue>
    </source>
</reference>
<feature type="compositionally biased region" description="Basic and acidic residues" evidence="4">
    <location>
        <begin position="38"/>
        <end position="49"/>
    </location>
</feature>
<proteinExistence type="inferred from homology"/>
<organism evidence="5 6">
    <name type="scientific">Lingula anatina</name>
    <name type="common">Brachiopod</name>
    <name type="synonym">Lingula unguis</name>
    <dbReference type="NCBI Taxonomy" id="7574"/>
    <lineage>
        <taxon>Eukaryota</taxon>
        <taxon>Metazoa</taxon>
        <taxon>Spiralia</taxon>
        <taxon>Lophotrochozoa</taxon>
        <taxon>Brachiopoda</taxon>
        <taxon>Linguliformea</taxon>
        <taxon>Lingulata</taxon>
        <taxon>Lingulida</taxon>
        <taxon>Linguloidea</taxon>
        <taxon>Lingulidae</taxon>
        <taxon>Lingula</taxon>
    </lineage>
</organism>
<comment type="subcellular location">
    <subcellularLocation>
        <location evidence="1">Nucleus</location>
    </subcellularLocation>
</comment>
<dbReference type="PANTHER" id="PTHR13375">
    <property type="entry name" value="FMS INTERACTING PROTEIN"/>
    <property type="match status" value="1"/>
</dbReference>
<dbReference type="GO" id="GO:0000445">
    <property type="term" value="C:THO complex part of transcription export complex"/>
    <property type="evidence" value="ECO:0007669"/>
    <property type="project" value="TreeGrafter"/>
</dbReference>
<dbReference type="Proteomes" id="UP000085678">
    <property type="component" value="Unplaced"/>
</dbReference>